<protein>
    <submittedName>
        <fullName evidence="1">Uncharacterized protein</fullName>
    </submittedName>
</protein>
<dbReference type="AlphaFoldDB" id="A0A5J4PME7"/>
<dbReference type="EMBL" id="SNRW01050113">
    <property type="protein sequence ID" value="KAA6309774.1"/>
    <property type="molecule type" value="Genomic_DNA"/>
</dbReference>
<gene>
    <name evidence="1" type="ORF">EZS28_056439</name>
</gene>
<sequence length="67" mass="7544">MHGHKDANRFNHDNTLACCAISTDPIISEGIVYYESVFEKHDRWTFGIGIADSSVVFKRDDQPSEDG</sequence>
<dbReference type="Proteomes" id="UP000324800">
    <property type="component" value="Unassembled WGS sequence"/>
</dbReference>
<name>A0A5J4PME7_9EUKA</name>
<comment type="caution">
    <text evidence="1">The sequence shown here is derived from an EMBL/GenBank/DDBJ whole genome shotgun (WGS) entry which is preliminary data.</text>
</comment>
<reference evidence="1 2" key="1">
    <citation type="submission" date="2019-03" db="EMBL/GenBank/DDBJ databases">
        <title>Single cell metagenomics reveals metabolic interactions within the superorganism composed of flagellate Streblomastix strix and complex community of Bacteroidetes bacteria on its surface.</title>
        <authorList>
            <person name="Treitli S.C."/>
            <person name="Kolisko M."/>
            <person name="Husnik F."/>
            <person name="Keeling P."/>
            <person name="Hampl V."/>
        </authorList>
    </citation>
    <scope>NUCLEOTIDE SEQUENCE [LARGE SCALE GENOMIC DNA]</scope>
    <source>
        <strain evidence="1">ST1C</strain>
    </source>
</reference>
<evidence type="ECO:0000313" key="1">
    <source>
        <dbReference type="EMBL" id="KAA6309774.1"/>
    </source>
</evidence>
<evidence type="ECO:0000313" key="2">
    <source>
        <dbReference type="Proteomes" id="UP000324800"/>
    </source>
</evidence>
<proteinExistence type="predicted"/>
<accession>A0A5J4PME7</accession>
<organism evidence="1 2">
    <name type="scientific">Streblomastix strix</name>
    <dbReference type="NCBI Taxonomy" id="222440"/>
    <lineage>
        <taxon>Eukaryota</taxon>
        <taxon>Metamonada</taxon>
        <taxon>Preaxostyla</taxon>
        <taxon>Oxymonadida</taxon>
        <taxon>Streblomastigidae</taxon>
        <taxon>Streblomastix</taxon>
    </lineage>
</organism>
<feature type="non-terminal residue" evidence="1">
    <location>
        <position position="67"/>
    </location>
</feature>